<comment type="caution">
    <text evidence="2">The sequence shown here is derived from an EMBL/GenBank/DDBJ whole genome shotgun (WGS) entry which is preliminary data.</text>
</comment>
<feature type="compositionally biased region" description="Basic and acidic residues" evidence="1">
    <location>
        <begin position="81"/>
        <end position="93"/>
    </location>
</feature>
<protein>
    <submittedName>
        <fullName evidence="2">Uncharacterized protein</fullName>
    </submittedName>
</protein>
<accession>A0AAV0W811</accession>
<evidence type="ECO:0000313" key="3">
    <source>
        <dbReference type="Proteomes" id="UP001160148"/>
    </source>
</evidence>
<dbReference type="Proteomes" id="UP001160148">
    <property type="component" value="Unassembled WGS sequence"/>
</dbReference>
<dbReference type="EMBL" id="CARXXK010000001">
    <property type="protein sequence ID" value="CAI6351948.1"/>
    <property type="molecule type" value="Genomic_DNA"/>
</dbReference>
<feature type="region of interest" description="Disordered" evidence="1">
    <location>
        <begin position="33"/>
        <end position="93"/>
    </location>
</feature>
<dbReference type="AlphaFoldDB" id="A0AAV0W811"/>
<evidence type="ECO:0000256" key="1">
    <source>
        <dbReference type="SAM" id="MobiDB-lite"/>
    </source>
</evidence>
<proteinExistence type="predicted"/>
<sequence>MMERLENLTDPSLCLQDLVSSTGSDHHNVALQHASPASFHHPVHDGSAGLHQGMLGHHHVHHHDGHHHHHHTSVPCPPSLLHHEPLEKLKRGA</sequence>
<organism evidence="2 3">
    <name type="scientific">Macrosiphum euphorbiae</name>
    <name type="common">potato aphid</name>
    <dbReference type="NCBI Taxonomy" id="13131"/>
    <lineage>
        <taxon>Eukaryota</taxon>
        <taxon>Metazoa</taxon>
        <taxon>Ecdysozoa</taxon>
        <taxon>Arthropoda</taxon>
        <taxon>Hexapoda</taxon>
        <taxon>Insecta</taxon>
        <taxon>Pterygota</taxon>
        <taxon>Neoptera</taxon>
        <taxon>Paraneoptera</taxon>
        <taxon>Hemiptera</taxon>
        <taxon>Sternorrhyncha</taxon>
        <taxon>Aphidomorpha</taxon>
        <taxon>Aphidoidea</taxon>
        <taxon>Aphididae</taxon>
        <taxon>Macrosiphini</taxon>
        <taxon>Macrosiphum</taxon>
    </lineage>
</organism>
<gene>
    <name evidence="2" type="ORF">MEUPH1_LOCUS8252</name>
</gene>
<reference evidence="2 3" key="1">
    <citation type="submission" date="2023-01" db="EMBL/GenBank/DDBJ databases">
        <authorList>
            <person name="Whitehead M."/>
        </authorList>
    </citation>
    <scope>NUCLEOTIDE SEQUENCE [LARGE SCALE GENOMIC DNA]</scope>
</reference>
<name>A0AAV0W811_9HEMI</name>
<keyword evidence="3" id="KW-1185">Reference proteome</keyword>
<evidence type="ECO:0000313" key="2">
    <source>
        <dbReference type="EMBL" id="CAI6351948.1"/>
    </source>
</evidence>
<feature type="compositionally biased region" description="Basic residues" evidence="1">
    <location>
        <begin position="56"/>
        <end position="72"/>
    </location>
</feature>